<feature type="domain" description="Aminoacyl-transfer RNA synthetases class-II family profile" evidence="9">
    <location>
        <begin position="36"/>
        <end position="277"/>
    </location>
</feature>
<dbReference type="GO" id="GO:0017101">
    <property type="term" value="C:aminoacyl-tRNA synthetase multienzyme complex"/>
    <property type="evidence" value="ECO:0007669"/>
    <property type="project" value="TreeGrafter"/>
</dbReference>
<dbReference type="GO" id="GO:0005737">
    <property type="term" value="C:cytoplasm"/>
    <property type="evidence" value="ECO:0007669"/>
    <property type="project" value="UniProtKB-SubCell"/>
</dbReference>
<dbReference type="GO" id="GO:0005524">
    <property type="term" value="F:ATP binding"/>
    <property type="evidence" value="ECO:0007669"/>
    <property type="project" value="UniProtKB-UniRule"/>
</dbReference>
<gene>
    <name evidence="8" type="primary">proS</name>
    <name evidence="10" type="ORF">GCM10007108_11580</name>
</gene>
<keyword evidence="2 8" id="KW-0436">Ligase</keyword>
<reference evidence="10" key="2">
    <citation type="submission" date="2022-09" db="EMBL/GenBank/DDBJ databases">
        <authorList>
            <person name="Sun Q."/>
            <person name="Ohkuma M."/>
        </authorList>
    </citation>
    <scope>NUCLEOTIDE SEQUENCE</scope>
    <source>
        <strain evidence="10">JCM 13583</strain>
    </source>
</reference>
<dbReference type="CDD" id="cd00778">
    <property type="entry name" value="ProRS_core_arch_euk"/>
    <property type="match status" value="1"/>
</dbReference>
<dbReference type="EC" id="6.1.1.15" evidence="8"/>
<dbReference type="InterPro" id="IPR016061">
    <property type="entry name" value="Pro-tRNA_ligase_II_C"/>
</dbReference>
<dbReference type="InterPro" id="IPR045864">
    <property type="entry name" value="aa-tRNA-synth_II/BPL/LPL"/>
</dbReference>
<dbReference type="InterPro" id="IPR017449">
    <property type="entry name" value="Pro-tRNA_synth_II"/>
</dbReference>
<keyword evidence="6 8" id="KW-0030">Aminoacyl-tRNA synthetase</keyword>
<dbReference type="GO" id="GO:0006433">
    <property type="term" value="P:prolyl-tRNA aminoacylation"/>
    <property type="evidence" value="ECO:0007669"/>
    <property type="project" value="UniProtKB-UniRule"/>
</dbReference>
<dbReference type="InterPro" id="IPR004499">
    <property type="entry name" value="Pro-tRNA-ligase_IIa_arc-type"/>
</dbReference>
<keyword evidence="5 8" id="KW-0648">Protein biosynthesis</keyword>
<dbReference type="EMBL" id="BMNY01000001">
    <property type="protein sequence ID" value="GGM75327.1"/>
    <property type="molecule type" value="Genomic_DNA"/>
</dbReference>
<dbReference type="PRINTS" id="PR01046">
    <property type="entry name" value="TRNASYNTHPRO"/>
</dbReference>
<organism evidence="10 11">
    <name type="scientific">Thermogymnomonas acidicola</name>
    <dbReference type="NCBI Taxonomy" id="399579"/>
    <lineage>
        <taxon>Archaea</taxon>
        <taxon>Methanobacteriati</taxon>
        <taxon>Thermoplasmatota</taxon>
        <taxon>Thermoplasmata</taxon>
        <taxon>Thermoplasmatales</taxon>
        <taxon>Thermogymnomonas</taxon>
    </lineage>
</organism>
<proteinExistence type="inferred from homology"/>
<comment type="domain">
    <text evidence="8">Consists of three domains: the N-terminal catalytic domain, the anticodon-binding domain and the C-terminal extension.</text>
</comment>
<dbReference type="PANTHER" id="PTHR43382:SF2">
    <property type="entry name" value="BIFUNCTIONAL GLUTAMATE_PROLINE--TRNA LIGASE"/>
    <property type="match status" value="1"/>
</dbReference>
<dbReference type="GO" id="GO:0004827">
    <property type="term" value="F:proline-tRNA ligase activity"/>
    <property type="evidence" value="ECO:0007669"/>
    <property type="project" value="UniProtKB-UniRule"/>
</dbReference>
<comment type="catalytic activity">
    <reaction evidence="7 8">
        <text>tRNA(Pro) + L-proline + ATP = L-prolyl-tRNA(Pro) + AMP + diphosphate</text>
        <dbReference type="Rhea" id="RHEA:14305"/>
        <dbReference type="Rhea" id="RHEA-COMP:9700"/>
        <dbReference type="Rhea" id="RHEA-COMP:9702"/>
        <dbReference type="ChEBI" id="CHEBI:30616"/>
        <dbReference type="ChEBI" id="CHEBI:33019"/>
        <dbReference type="ChEBI" id="CHEBI:60039"/>
        <dbReference type="ChEBI" id="CHEBI:78442"/>
        <dbReference type="ChEBI" id="CHEBI:78532"/>
        <dbReference type="ChEBI" id="CHEBI:456215"/>
        <dbReference type="EC" id="6.1.1.15"/>
    </reaction>
</comment>
<comment type="caution">
    <text evidence="10">The sequence shown here is derived from an EMBL/GenBank/DDBJ whole genome shotgun (WGS) entry which is preliminary data.</text>
</comment>
<keyword evidence="11" id="KW-1185">Reference proteome</keyword>
<dbReference type="PROSITE" id="PS50862">
    <property type="entry name" value="AA_TRNA_LIGASE_II"/>
    <property type="match status" value="1"/>
</dbReference>
<reference evidence="10" key="1">
    <citation type="journal article" date="2014" name="Int. J. Syst. Evol. Microbiol.">
        <title>Complete genome sequence of Corynebacterium casei LMG S-19264T (=DSM 44701T), isolated from a smear-ripened cheese.</title>
        <authorList>
            <consortium name="US DOE Joint Genome Institute (JGI-PGF)"/>
            <person name="Walter F."/>
            <person name="Albersmeier A."/>
            <person name="Kalinowski J."/>
            <person name="Ruckert C."/>
        </authorList>
    </citation>
    <scope>NUCLEOTIDE SEQUENCE</scope>
    <source>
        <strain evidence="10">JCM 13583</strain>
    </source>
</reference>
<comment type="subunit">
    <text evidence="8">Homodimer.</text>
</comment>
<evidence type="ECO:0000256" key="3">
    <source>
        <dbReference type="ARBA" id="ARBA00022741"/>
    </source>
</evidence>
<keyword evidence="4 8" id="KW-0067">ATP-binding</keyword>
<dbReference type="Proteomes" id="UP000632195">
    <property type="component" value="Unassembled WGS sequence"/>
</dbReference>
<sequence>MENRKSNFSEWYNEIIDLAGLSDKRYPVKGMNVWLPYGLKIMQHIDTIIRRAVDSRGMQEVSFPLLITRDQLSVEFEHVAGFENEVFWVTRGGKQPLEVEMALRPTSEAAMYSMFPLWIRSHSDLPLRIYQIVNVYRYETKHTRSFIRIREIHFFEAHTAHRDYEDAERQMREYIDIWNEITDALCLPYRIDRRPDWDKFPGAMYTLAFDTVMPGGRTLQIGTIHQYGENFSRNYGIVYDDERGEHHYVSQTTFGMSERLLAAVIGIHGDDQGLILPPDIAPVQFIVVPIPSDRVDTLSFARDVASRASALGYRVRVDDRDNYTPGYKYNDWEMRGVPVRIEIGEREVSEGKVTLALRSIRGRRSFPLGEMQENLRKALADVKEEIMRRAREHFLSMTVELNDMKEARGKSGLVSTFWCGSKDCADALEREAELQVLGTVENEKKRGRCVVCGQDGLLTTVGRPY</sequence>
<evidence type="ECO:0000313" key="10">
    <source>
        <dbReference type="EMBL" id="GGM75327.1"/>
    </source>
</evidence>
<evidence type="ECO:0000256" key="6">
    <source>
        <dbReference type="ARBA" id="ARBA00023146"/>
    </source>
</evidence>
<protein>
    <recommendedName>
        <fullName evidence="8">Proline--tRNA ligase</fullName>
        <ecNumber evidence="8">6.1.1.15</ecNumber>
    </recommendedName>
    <alternativeName>
        <fullName evidence="8">Prolyl-tRNA synthetase</fullName>
        <shortName evidence="8">ProRS</shortName>
    </alternativeName>
</protein>
<comment type="subcellular location">
    <subcellularLocation>
        <location evidence="1 8">Cytoplasm</location>
    </subcellularLocation>
</comment>
<dbReference type="Pfam" id="PF03129">
    <property type="entry name" value="HGTP_anticodon"/>
    <property type="match status" value="1"/>
</dbReference>
<dbReference type="InterPro" id="IPR004154">
    <property type="entry name" value="Anticodon-bd"/>
</dbReference>
<name>A0AA37BRW8_9ARCH</name>
<dbReference type="InterPro" id="IPR006195">
    <property type="entry name" value="aa-tRNA-synth_II"/>
</dbReference>
<dbReference type="RefSeq" id="WP_188681071.1">
    <property type="nucleotide sequence ID" value="NZ_BMNY01000001.1"/>
</dbReference>
<comment type="function">
    <text evidence="8">Catalyzes the attachment of proline to tRNA(Pro) in a two-step reaction: proline is first activated by ATP to form Pro-AMP and then transferred to the acceptor end of tRNA(Pro).</text>
</comment>
<dbReference type="SUPFAM" id="SSF64586">
    <property type="entry name" value="C-terminal domain of ProRS"/>
    <property type="match status" value="1"/>
</dbReference>
<dbReference type="Pfam" id="PF00587">
    <property type="entry name" value="tRNA-synt_2b"/>
    <property type="match status" value="1"/>
</dbReference>
<comment type="similarity">
    <text evidence="8">Belongs to the class-II aminoacyl-tRNA synthetase family. ProS type 3 subfamily.</text>
</comment>
<dbReference type="AlphaFoldDB" id="A0AA37BRW8"/>
<evidence type="ECO:0000256" key="7">
    <source>
        <dbReference type="ARBA" id="ARBA00047671"/>
    </source>
</evidence>
<dbReference type="InterPro" id="IPR002316">
    <property type="entry name" value="Pro-tRNA-ligase_IIa"/>
</dbReference>
<dbReference type="InterPro" id="IPR002314">
    <property type="entry name" value="aa-tRNA-synt_IIb"/>
</dbReference>
<dbReference type="InterPro" id="IPR033721">
    <property type="entry name" value="ProRS_core_arch_euk"/>
</dbReference>
<dbReference type="HAMAP" id="MF_01571">
    <property type="entry name" value="Pro_tRNA_synth_type3"/>
    <property type="match status" value="1"/>
</dbReference>
<accession>A0AA37BRW8</accession>
<dbReference type="Gene3D" id="3.40.50.800">
    <property type="entry name" value="Anticodon-binding domain"/>
    <property type="match status" value="1"/>
</dbReference>
<evidence type="ECO:0000256" key="8">
    <source>
        <dbReference type="HAMAP-Rule" id="MF_01571"/>
    </source>
</evidence>
<dbReference type="FunFam" id="3.30.930.10:FF:000037">
    <property type="entry name" value="Proline--tRNA ligase"/>
    <property type="match status" value="1"/>
</dbReference>
<dbReference type="SUPFAM" id="SSF55681">
    <property type="entry name" value="Class II aaRS and biotin synthetases"/>
    <property type="match status" value="1"/>
</dbReference>
<dbReference type="NCBIfam" id="TIGR00408">
    <property type="entry name" value="proS_fam_I"/>
    <property type="match status" value="1"/>
</dbReference>
<dbReference type="SUPFAM" id="SSF52954">
    <property type="entry name" value="Class II aaRS ABD-related"/>
    <property type="match status" value="1"/>
</dbReference>
<evidence type="ECO:0000256" key="2">
    <source>
        <dbReference type="ARBA" id="ARBA00022598"/>
    </source>
</evidence>
<dbReference type="PANTHER" id="PTHR43382">
    <property type="entry name" value="PROLYL-TRNA SYNTHETASE"/>
    <property type="match status" value="1"/>
</dbReference>
<dbReference type="SMART" id="SM00946">
    <property type="entry name" value="ProRS-C_1"/>
    <property type="match status" value="1"/>
</dbReference>
<dbReference type="Gene3D" id="3.30.110.30">
    <property type="entry name" value="C-terminal domain of ProRS"/>
    <property type="match status" value="1"/>
</dbReference>
<evidence type="ECO:0000256" key="5">
    <source>
        <dbReference type="ARBA" id="ARBA00022917"/>
    </source>
</evidence>
<keyword evidence="8" id="KW-0963">Cytoplasm</keyword>
<keyword evidence="3 8" id="KW-0547">Nucleotide-binding</keyword>
<evidence type="ECO:0000259" key="9">
    <source>
        <dbReference type="PROSITE" id="PS50862"/>
    </source>
</evidence>
<dbReference type="Gene3D" id="3.30.930.10">
    <property type="entry name" value="Bira Bifunctional Protein, Domain 2"/>
    <property type="match status" value="1"/>
</dbReference>
<evidence type="ECO:0000313" key="11">
    <source>
        <dbReference type="Proteomes" id="UP000632195"/>
    </source>
</evidence>
<evidence type="ECO:0000256" key="4">
    <source>
        <dbReference type="ARBA" id="ARBA00022840"/>
    </source>
</evidence>
<evidence type="ECO:0000256" key="1">
    <source>
        <dbReference type="ARBA" id="ARBA00004496"/>
    </source>
</evidence>
<dbReference type="InterPro" id="IPR036621">
    <property type="entry name" value="Anticodon-bd_dom_sf"/>
</dbReference>